<dbReference type="PANTHER" id="PTHR36384">
    <property type="entry name" value="SAWADEE PROTEIN"/>
    <property type="match status" value="1"/>
</dbReference>
<accession>A0AAD4XVP4</accession>
<dbReference type="EMBL" id="JAJJMB010002020">
    <property type="protein sequence ID" value="KAI3953904.1"/>
    <property type="molecule type" value="Genomic_DNA"/>
</dbReference>
<evidence type="ECO:0000313" key="3">
    <source>
        <dbReference type="Proteomes" id="UP001202328"/>
    </source>
</evidence>
<gene>
    <name evidence="2" type="ORF">MKW98_017728</name>
</gene>
<dbReference type="AlphaFoldDB" id="A0AAD4XVP4"/>
<comment type="caution">
    <text evidence="2">The sequence shown here is derived from an EMBL/GenBank/DDBJ whole genome shotgun (WGS) entry which is preliminary data.</text>
</comment>
<dbReference type="Proteomes" id="UP001202328">
    <property type="component" value="Unassembled WGS sequence"/>
</dbReference>
<evidence type="ECO:0000259" key="1">
    <source>
        <dbReference type="Pfam" id="PF16719"/>
    </source>
</evidence>
<evidence type="ECO:0000313" key="2">
    <source>
        <dbReference type="EMBL" id="KAI3953904.1"/>
    </source>
</evidence>
<dbReference type="PANTHER" id="PTHR36384:SF1">
    <property type="entry name" value="SAWADEE PROTEIN"/>
    <property type="match status" value="1"/>
</dbReference>
<name>A0AAD4XVP4_9MAGN</name>
<sequence>MAGLDFRSTDNAWYTVEKLDLDEKKHTLTVRLLGFSDKEVFIVKTFKTAGELDRFSKRFRPACIQLQDVECKGVKPGLEVCALLKIGKTQKFYNGVLKSVYPEPHKHVKGEDTCFCKFEVVWSEGPRQCHTEKMGIEAVCKRQHGSALFDHSLRSFLEMSRAHLDS</sequence>
<protein>
    <recommendedName>
        <fullName evidence="1">SAWADEE domain-containing protein</fullName>
    </recommendedName>
</protein>
<keyword evidence="3" id="KW-1185">Reference proteome</keyword>
<reference evidence="2" key="1">
    <citation type="submission" date="2022-04" db="EMBL/GenBank/DDBJ databases">
        <title>A functionally conserved STORR gene fusion in Papaver species that diverged 16.8 million years ago.</title>
        <authorList>
            <person name="Catania T."/>
        </authorList>
    </citation>
    <scope>NUCLEOTIDE SEQUENCE</scope>
    <source>
        <strain evidence="2">S-188037</strain>
    </source>
</reference>
<dbReference type="Pfam" id="PF16719">
    <property type="entry name" value="SAWADEE"/>
    <property type="match status" value="1"/>
</dbReference>
<feature type="domain" description="SAWADEE" evidence="1">
    <location>
        <begin position="4"/>
        <end position="140"/>
    </location>
</feature>
<organism evidence="2 3">
    <name type="scientific">Papaver atlanticum</name>
    <dbReference type="NCBI Taxonomy" id="357466"/>
    <lineage>
        <taxon>Eukaryota</taxon>
        <taxon>Viridiplantae</taxon>
        <taxon>Streptophyta</taxon>
        <taxon>Embryophyta</taxon>
        <taxon>Tracheophyta</taxon>
        <taxon>Spermatophyta</taxon>
        <taxon>Magnoliopsida</taxon>
        <taxon>Ranunculales</taxon>
        <taxon>Papaveraceae</taxon>
        <taxon>Papaveroideae</taxon>
        <taxon>Papaver</taxon>
    </lineage>
</organism>
<proteinExistence type="predicted"/>
<dbReference type="GO" id="GO:0003682">
    <property type="term" value="F:chromatin binding"/>
    <property type="evidence" value="ECO:0007669"/>
    <property type="project" value="InterPro"/>
</dbReference>
<dbReference type="InterPro" id="IPR032001">
    <property type="entry name" value="SAWADEE_dom"/>
</dbReference>